<dbReference type="RefSeq" id="WP_344611708.1">
    <property type="nucleotide sequence ID" value="NZ_BAAARV010000016.1"/>
</dbReference>
<name>A0ABP5SQF9_9ACTN</name>
<keyword evidence="2" id="KW-1185">Reference proteome</keyword>
<reference evidence="2" key="1">
    <citation type="journal article" date="2019" name="Int. J. Syst. Evol. Microbiol.">
        <title>The Global Catalogue of Microorganisms (GCM) 10K type strain sequencing project: providing services to taxonomists for standard genome sequencing and annotation.</title>
        <authorList>
            <consortium name="The Broad Institute Genomics Platform"/>
            <consortium name="The Broad Institute Genome Sequencing Center for Infectious Disease"/>
            <person name="Wu L."/>
            <person name="Ma J."/>
        </authorList>
    </citation>
    <scope>NUCLEOTIDE SEQUENCE [LARGE SCALE GENOMIC DNA]</scope>
    <source>
        <strain evidence="2">JCM 3272</strain>
    </source>
</reference>
<evidence type="ECO:0000313" key="1">
    <source>
        <dbReference type="EMBL" id="GAA2336501.1"/>
    </source>
</evidence>
<gene>
    <name evidence="1" type="ORF">GCM10010170_017000</name>
</gene>
<protein>
    <submittedName>
        <fullName evidence="1">Uncharacterized protein</fullName>
    </submittedName>
</protein>
<comment type="caution">
    <text evidence="1">The sequence shown here is derived from an EMBL/GenBank/DDBJ whole genome shotgun (WGS) entry which is preliminary data.</text>
</comment>
<organism evidence="1 2">
    <name type="scientific">Dactylosporangium salmoneum</name>
    <dbReference type="NCBI Taxonomy" id="53361"/>
    <lineage>
        <taxon>Bacteria</taxon>
        <taxon>Bacillati</taxon>
        <taxon>Actinomycetota</taxon>
        <taxon>Actinomycetes</taxon>
        <taxon>Micromonosporales</taxon>
        <taxon>Micromonosporaceae</taxon>
        <taxon>Dactylosporangium</taxon>
    </lineage>
</organism>
<dbReference type="Proteomes" id="UP001501444">
    <property type="component" value="Unassembled WGS sequence"/>
</dbReference>
<sequence>MSVTLLRIVPARPDWQPTEEAVDAAAEALRAMCPSADEFAIVCYAEPTLIDESGAARFELRVRNPARPRLSPAELDRLATLLGADLRQLLVPS</sequence>
<dbReference type="EMBL" id="BAAARV010000016">
    <property type="protein sequence ID" value="GAA2336501.1"/>
    <property type="molecule type" value="Genomic_DNA"/>
</dbReference>
<proteinExistence type="predicted"/>
<evidence type="ECO:0000313" key="2">
    <source>
        <dbReference type="Proteomes" id="UP001501444"/>
    </source>
</evidence>
<accession>A0ABP5SQF9</accession>